<feature type="region of interest" description="Disordered" evidence="1">
    <location>
        <begin position="1"/>
        <end position="120"/>
    </location>
</feature>
<dbReference type="EMBL" id="VEVO01000006">
    <property type="protein sequence ID" value="KAF0040848.1"/>
    <property type="molecule type" value="Genomic_DNA"/>
</dbReference>
<reference evidence="2 3" key="1">
    <citation type="submission" date="2019-06" db="EMBL/GenBank/DDBJ databases">
        <title>Draft genomes of female and male turbot (Scophthalmus maximus).</title>
        <authorList>
            <person name="Xu H."/>
            <person name="Xu X.-W."/>
            <person name="Shao C."/>
            <person name="Chen S."/>
        </authorList>
    </citation>
    <scope>NUCLEOTIDE SEQUENCE [LARGE SCALE GENOMIC DNA]</scope>
    <source>
        <strain evidence="2">Ysfricsl-2016a</strain>
        <tissue evidence="2">Blood</tissue>
    </source>
</reference>
<feature type="compositionally biased region" description="Basic and acidic residues" evidence="1">
    <location>
        <begin position="1"/>
        <end position="12"/>
    </location>
</feature>
<accession>A0A6A4T8Z9</accession>
<protein>
    <submittedName>
        <fullName evidence="2">Uncharacterized protein</fullName>
    </submittedName>
</protein>
<comment type="caution">
    <text evidence="2">The sequence shown here is derived from an EMBL/GenBank/DDBJ whole genome shotgun (WGS) entry which is preliminary data.</text>
</comment>
<name>A0A6A4T8Z9_SCOMX</name>
<sequence>MEMKEMKGAEQRPRRKNKGEEEEERGEEERPRGREREKKREEKEDLMRSTSGYSDDRYNKIHGGYPPDKGRERERESASSVSKKMEHRRRRTPDAGRRLCRDDSGGRDSEKRERERESRL</sequence>
<dbReference type="Proteomes" id="UP000438429">
    <property type="component" value="Unassembled WGS sequence"/>
</dbReference>
<feature type="compositionally biased region" description="Basic and acidic residues" evidence="1">
    <location>
        <begin position="27"/>
        <end position="47"/>
    </location>
</feature>
<gene>
    <name evidence="2" type="ORF">F2P81_006746</name>
</gene>
<evidence type="ECO:0000313" key="3">
    <source>
        <dbReference type="Proteomes" id="UP000438429"/>
    </source>
</evidence>
<feature type="compositionally biased region" description="Basic and acidic residues" evidence="1">
    <location>
        <begin position="92"/>
        <end position="120"/>
    </location>
</feature>
<dbReference type="AlphaFoldDB" id="A0A6A4T8Z9"/>
<organism evidence="2 3">
    <name type="scientific">Scophthalmus maximus</name>
    <name type="common">Turbot</name>
    <name type="synonym">Psetta maxima</name>
    <dbReference type="NCBI Taxonomy" id="52904"/>
    <lineage>
        <taxon>Eukaryota</taxon>
        <taxon>Metazoa</taxon>
        <taxon>Chordata</taxon>
        <taxon>Craniata</taxon>
        <taxon>Vertebrata</taxon>
        <taxon>Euteleostomi</taxon>
        <taxon>Actinopterygii</taxon>
        <taxon>Neopterygii</taxon>
        <taxon>Teleostei</taxon>
        <taxon>Neoteleostei</taxon>
        <taxon>Acanthomorphata</taxon>
        <taxon>Carangaria</taxon>
        <taxon>Pleuronectiformes</taxon>
        <taxon>Pleuronectoidei</taxon>
        <taxon>Scophthalmidae</taxon>
        <taxon>Scophthalmus</taxon>
    </lineage>
</organism>
<evidence type="ECO:0000313" key="2">
    <source>
        <dbReference type="EMBL" id="KAF0040848.1"/>
    </source>
</evidence>
<evidence type="ECO:0000256" key="1">
    <source>
        <dbReference type="SAM" id="MobiDB-lite"/>
    </source>
</evidence>
<proteinExistence type="predicted"/>
<feature type="compositionally biased region" description="Basic and acidic residues" evidence="1">
    <location>
        <begin position="68"/>
        <end position="77"/>
    </location>
</feature>